<proteinExistence type="predicted"/>
<evidence type="ECO:0000313" key="2">
    <source>
        <dbReference type="WBParaSite" id="PgR002_g192_t05"/>
    </source>
</evidence>
<name>A0A915A7I6_PARUN</name>
<reference evidence="2" key="1">
    <citation type="submission" date="2022-11" db="UniProtKB">
        <authorList>
            <consortium name="WormBaseParasite"/>
        </authorList>
    </citation>
    <scope>IDENTIFICATION</scope>
</reference>
<dbReference type="WBParaSite" id="PgR002_g192_t05">
    <property type="protein sequence ID" value="PgR002_g192_t05"/>
    <property type="gene ID" value="PgR002_g192"/>
</dbReference>
<dbReference type="Proteomes" id="UP000887569">
    <property type="component" value="Unplaced"/>
</dbReference>
<evidence type="ECO:0000313" key="1">
    <source>
        <dbReference type="Proteomes" id="UP000887569"/>
    </source>
</evidence>
<accession>A0A915A7I6</accession>
<dbReference type="AlphaFoldDB" id="A0A915A7I6"/>
<sequence length="102" mass="12214">MLPGFIAIARFYFHVHCECHVCLRMVLWHAAFQLQPWLDSEVIFDENHTLSFSKKRIFWHRLRLTTGYAMLRFVCIIPQQLIYTSFLLPEVKMNEQSPESLK</sequence>
<protein>
    <submittedName>
        <fullName evidence="2">Uncharacterized protein</fullName>
    </submittedName>
</protein>
<organism evidence="1 2">
    <name type="scientific">Parascaris univalens</name>
    <name type="common">Nematode worm</name>
    <dbReference type="NCBI Taxonomy" id="6257"/>
    <lineage>
        <taxon>Eukaryota</taxon>
        <taxon>Metazoa</taxon>
        <taxon>Ecdysozoa</taxon>
        <taxon>Nematoda</taxon>
        <taxon>Chromadorea</taxon>
        <taxon>Rhabditida</taxon>
        <taxon>Spirurina</taxon>
        <taxon>Ascaridomorpha</taxon>
        <taxon>Ascaridoidea</taxon>
        <taxon>Ascarididae</taxon>
        <taxon>Parascaris</taxon>
    </lineage>
</organism>
<keyword evidence="1" id="KW-1185">Reference proteome</keyword>